<dbReference type="EMBL" id="JBAMMX010000005">
    <property type="protein sequence ID" value="KAK6939258.1"/>
    <property type="molecule type" value="Genomic_DNA"/>
</dbReference>
<evidence type="ECO:0000313" key="2">
    <source>
        <dbReference type="Proteomes" id="UP001370490"/>
    </source>
</evidence>
<dbReference type="GO" id="GO:0048364">
    <property type="term" value="P:root development"/>
    <property type="evidence" value="ECO:0007669"/>
    <property type="project" value="InterPro"/>
</dbReference>
<keyword evidence="2" id="KW-1185">Reference proteome</keyword>
<protein>
    <submittedName>
        <fullName evidence="1">Protein BPS1, chloroplastic</fullName>
    </submittedName>
</protein>
<dbReference type="PANTHER" id="PTHR33070:SF7">
    <property type="entry name" value="RX N-TERMINAL DOMAIN-CONTAINING PROTEIN"/>
    <property type="match status" value="1"/>
</dbReference>
<evidence type="ECO:0000313" key="1">
    <source>
        <dbReference type="EMBL" id="KAK6939258.1"/>
    </source>
</evidence>
<dbReference type="AlphaFoldDB" id="A0AAN8ZM45"/>
<dbReference type="Pfam" id="PF03087">
    <property type="entry name" value="BPS1"/>
    <property type="match status" value="2"/>
</dbReference>
<comment type="caution">
    <text evidence="1">The sequence shown here is derived from an EMBL/GenBank/DDBJ whole genome shotgun (WGS) entry which is preliminary data.</text>
</comment>
<proteinExistence type="predicted"/>
<reference evidence="1 2" key="1">
    <citation type="submission" date="2023-12" db="EMBL/GenBank/DDBJ databases">
        <title>A high-quality genome assembly for Dillenia turbinata (Dilleniales).</title>
        <authorList>
            <person name="Chanderbali A."/>
        </authorList>
    </citation>
    <scope>NUCLEOTIDE SEQUENCE [LARGE SCALE GENOMIC DNA]</scope>
    <source>
        <strain evidence="1">LSX21</strain>
        <tissue evidence="1">Leaf</tissue>
    </source>
</reference>
<accession>A0AAN8ZM45</accession>
<gene>
    <name evidence="1" type="ORF">RJ641_028789</name>
</gene>
<dbReference type="Proteomes" id="UP001370490">
    <property type="component" value="Unassembled WGS sequence"/>
</dbReference>
<dbReference type="GO" id="GO:0048367">
    <property type="term" value="P:shoot system development"/>
    <property type="evidence" value="ECO:0007669"/>
    <property type="project" value="InterPro"/>
</dbReference>
<organism evidence="1 2">
    <name type="scientific">Dillenia turbinata</name>
    <dbReference type="NCBI Taxonomy" id="194707"/>
    <lineage>
        <taxon>Eukaryota</taxon>
        <taxon>Viridiplantae</taxon>
        <taxon>Streptophyta</taxon>
        <taxon>Embryophyta</taxon>
        <taxon>Tracheophyta</taxon>
        <taxon>Spermatophyta</taxon>
        <taxon>Magnoliopsida</taxon>
        <taxon>eudicotyledons</taxon>
        <taxon>Gunneridae</taxon>
        <taxon>Pentapetalae</taxon>
        <taxon>Dilleniales</taxon>
        <taxon>Dilleniaceae</taxon>
        <taxon>Dillenia</taxon>
    </lineage>
</organism>
<name>A0AAN8ZM45_9MAGN</name>
<dbReference type="InterPro" id="IPR004320">
    <property type="entry name" value="BPS1_pln"/>
</dbReference>
<sequence>MLTLLNSANDLLRFHRIQLTLPHSQQERWIHEISEASLQMLDVCGSTMEQDGFQKSHRLLQSIQKKLKKETLKCLRALKAVKNRSITSQLSPKAHKINVIVGVLREERVTTIAILESLFSIITMPSPCPKFPDSISETVLSLHGKCETTTLQTARKTLEAVVITIEDLEGELECILKRLVQTRVLLLNILTS</sequence>
<dbReference type="PANTHER" id="PTHR33070">
    <property type="entry name" value="OS06G0725500 PROTEIN"/>
    <property type="match status" value="1"/>
</dbReference>